<dbReference type="PANTHER" id="PTHR31225:SF254">
    <property type="entry name" value="LYASE"/>
    <property type="match status" value="1"/>
</dbReference>
<comment type="cofactor">
    <cofactor evidence="1">
        <name>Mg(2+)</name>
        <dbReference type="ChEBI" id="CHEBI:18420"/>
    </cofactor>
</comment>
<dbReference type="SFLD" id="SFLDS00005">
    <property type="entry name" value="Isoprenoid_Synthase_Type_I"/>
    <property type="match status" value="1"/>
</dbReference>
<keyword evidence="6" id="KW-1185">Reference proteome</keyword>
<dbReference type="Pfam" id="PF01397">
    <property type="entry name" value="Terpene_synth"/>
    <property type="match status" value="1"/>
</dbReference>
<feature type="domain" description="Terpene synthase N-terminal" evidence="3">
    <location>
        <begin position="22"/>
        <end position="197"/>
    </location>
</feature>
<gene>
    <name evidence="5" type="ORF">OSB04_003100</name>
</gene>
<dbReference type="PANTHER" id="PTHR31225">
    <property type="entry name" value="OS04G0344100 PROTEIN-RELATED"/>
    <property type="match status" value="1"/>
</dbReference>
<dbReference type="SUPFAM" id="SSF48576">
    <property type="entry name" value="Terpenoid synthases"/>
    <property type="match status" value="1"/>
</dbReference>
<dbReference type="InterPro" id="IPR008949">
    <property type="entry name" value="Isoprenoid_synthase_dom_sf"/>
</dbReference>
<reference evidence="5" key="1">
    <citation type="submission" date="2023-03" db="EMBL/GenBank/DDBJ databases">
        <title>Chromosome-scale reference genome and RAD-based genetic map of yellow starthistle (Centaurea solstitialis) reveal putative structural variation and QTLs associated with invader traits.</title>
        <authorList>
            <person name="Reatini B."/>
            <person name="Cang F.A."/>
            <person name="Jiang Q."/>
            <person name="Mckibben M.T.W."/>
            <person name="Barker M.S."/>
            <person name="Rieseberg L.H."/>
            <person name="Dlugosch K.M."/>
        </authorList>
    </citation>
    <scope>NUCLEOTIDE SEQUENCE</scope>
    <source>
        <strain evidence="5">CAN-66</strain>
        <tissue evidence="5">Leaf</tissue>
    </source>
</reference>
<evidence type="ECO:0008006" key="7">
    <source>
        <dbReference type="Google" id="ProtNLM"/>
    </source>
</evidence>
<dbReference type="FunFam" id="1.50.10.130:FF:000001">
    <property type="entry name" value="Isoprene synthase, chloroplastic"/>
    <property type="match status" value="1"/>
</dbReference>
<dbReference type="InterPro" id="IPR044814">
    <property type="entry name" value="Terpene_cyclase_plant_C1"/>
</dbReference>
<dbReference type="Pfam" id="PF03936">
    <property type="entry name" value="Terpene_synth_C"/>
    <property type="match status" value="1"/>
</dbReference>
<dbReference type="InterPro" id="IPR036965">
    <property type="entry name" value="Terpene_synth_N_sf"/>
</dbReference>
<dbReference type="SUPFAM" id="SSF48239">
    <property type="entry name" value="Terpenoid cyclases/Protein prenyltransferases"/>
    <property type="match status" value="1"/>
</dbReference>
<dbReference type="SFLD" id="SFLDG01019">
    <property type="entry name" value="Terpene_Cyclase_Like_1_C_Termi"/>
    <property type="match status" value="1"/>
</dbReference>
<name>A0AA38TUI3_9ASTR</name>
<dbReference type="Gene3D" id="1.50.10.130">
    <property type="entry name" value="Terpene synthase, N-terminal domain"/>
    <property type="match status" value="1"/>
</dbReference>
<keyword evidence="2" id="KW-0479">Metal-binding</keyword>
<accession>A0AA38TUI3</accession>
<dbReference type="InterPro" id="IPR001906">
    <property type="entry name" value="Terpene_synth_N"/>
</dbReference>
<dbReference type="GO" id="GO:0010333">
    <property type="term" value="F:terpene synthase activity"/>
    <property type="evidence" value="ECO:0007669"/>
    <property type="project" value="InterPro"/>
</dbReference>
<dbReference type="CDD" id="cd00684">
    <property type="entry name" value="Terpene_cyclase_plant_C1"/>
    <property type="match status" value="1"/>
</dbReference>
<evidence type="ECO:0000256" key="2">
    <source>
        <dbReference type="ARBA" id="ARBA00022723"/>
    </source>
</evidence>
<sequence length="548" mass="63993">MKANTTSSMEPLRHLANFPPSIWGDRFLYFSVDNLESKAYAQAMEEPKEEVRRLIINQTMDSNAKLGLIYYVYRLGLKYLFSDEIAGQLDKLFKELNFNTWDEADLYTTSVNFQVFRHFGYKLSCDVFNKFKDHGSGKFKEYINNDVRGMLSFYECAYLGTNEEYILDEALAFTKAQLKTTFNILQGNLARQVKHALERPFNRGMPMMEARLYFSNYIEECSSYDSLRRLANAHFKYLQLLQKKELSIVSKWWKDMDFRTITPYVRDRVPELYLWILALFFEPQYSQARIITTKIIILVLVLDDTCDAYATIEEIRLLIHAINRWECVAVEQLPEYIRPFYKILLNEYVEFEKQCGKANIVNASKQAFQEQAKGYLIEEEWTHSGEVPSFEEYVKNGLTTSTHNVLSKSSLIGMGEIVSEEALAWHQSHPKILKASELVSRLHDDVMTFQFERERRQSITGVDAYVKTFGVSENVAVDELMKMIENAWKDLNEECLQLREFSMDVLAPILNLARMIDVAYKHNDGFTFPEKTLKKYITLLLVDPPPTY</sequence>
<dbReference type="InterPro" id="IPR050148">
    <property type="entry name" value="Terpene_synthase-like"/>
</dbReference>
<comment type="caution">
    <text evidence="5">The sequence shown here is derived from an EMBL/GenBank/DDBJ whole genome shotgun (WGS) entry which is preliminary data.</text>
</comment>
<dbReference type="AlphaFoldDB" id="A0AA38TUI3"/>
<evidence type="ECO:0000259" key="3">
    <source>
        <dbReference type="Pfam" id="PF01397"/>
    </source>
</evidence>
<evidence type="ECO:0000256" key="1">
    <source>
        <dbReference type="ARBA" id="ARBA00001946"/>
    </source>
</evidence>
<proteinExistence type="predicted"/>
<feature type="domain" description="Terpene synthase metal-binding" evidence="4">
    <location>
        <begin position="254"/>
        <end position="490"/>
    </location>
</feature>
<dbReference type="GO" id="GO:0016102">
    <property type="term" value="P:diterpenoid biosynthetic process"/>
    <property type="evidence" value="ECO:0007669"/>
    <property type="project" value="InterPro"/>
</dbReference>
<dbReference type="InterPro" id="IPR005630">
    <property type="entry name" value="Terpene_synthase_metal-bd"/>
</dbReference>
<dbReference type="Proteomes" id="UP001172457">
    <property type="component" value="Chromosome 1"/>
</dbReference>
<evidence type="ECO:0000259" key="4">
    <source>
        <dbReference type="Pfam" id="PF03936"/>
    </source>
</evidence>
<dbReference type="FunFam" id="1.10.600.10:FF:000007">
    <property type="entry name" value="Isoprene synthase, chloroplastic"/>
    <property type="match status" value="1"/>
</dbReference>
<dbReference type="GO" id="GO:0000287">
    <property type="term" value="F:magnesium ion binding"/>
    <property type="evidence" value="ECO:0007669"/>
    <property type="project" value="InterPro"/>
</dbReference>
<dbReference type="Gene3D" id="1.10.600.10">
    <property type="entry name" value="Farnesyl Diphosphate Synthase"/>
    <property type="match status" value="1"/>
</dbReference>
<evidence type="ECO:0000313" key="5">
    <source>
        <dbReference type="EMBL" id="KAJ9567134.1"/>
    </source>
</evidence>
<dbReference type="EMBL" id="JARYMX010000001">
    <property type="protein sequence ID" value="KAJ9567134.1"/>
    <property type="molecule type" value="Genomic_DNA"/>
</dbReference>
<dbReference type="InterPro" id="IPR034741">
    <property type="entry name" value="Terpene_cyclase-like_1_C"/>
</dbReference>
<organism evidence="5 6">
    <name type="scientific">Centaurea solstitialis</name>
    <name type="common">yellow star-thistle</name>
    <dbReference type="NCBI Taxonomy" id="347529"/>
    <lineage>
        <taxon>Eukaryota</taxon>
        <taxon>Viridiplantae</taxon>
        <taxon>Streptophyta</taxon>
        <taxon>Embryophyta</taxon>
        <taxon>Tracheophyta</taxon>
        <taxon>Spermatophyta</taxon>
        <taxon>Magnoliopsida</taxon>
        <taxon>eudicotyledons</taxon>
        <taxon>Gunneridae</taxon>
        <taxon>Pentapetalae</taxon>
        <taxon>asterids</taxon>
        <taxon>campanulids</taxon>
        <taxon>Asterales</taxon>
        <taxon>Asteraceae</taxon>
        <taxon>Carduoideae</taxon>
        <taxon>Cardueae</taxon>
        <taxon>Centaureinae</taxon>
        <taxon>Centaurea</taxon>
    </lineage>
</organism>
<protein>
    <recommendedName>
        <fullName evidence="7">Germacrene A synthase</fullName>
    </recommendedName>
</protein>
<dbReference type="InterPro" id="IPR008930">
    <property type="entry name" value="Terpenoid_cyclase/PrenylTrfase"/>
</dbReference>
<evidence type="ECO:0000313" key="6">
    <source>
        <dbReference type="Proteomes" id="UP001172457"/>
    </source>
</evidence>